<dbReference type="InterPro" id="IPR011990">
    <property type="entry name" value="TPR-like_helical_dom_sf"/>
</dbReference>
<keyword evidence="2" id="KW-0472">Membrane</keyword>
<feature type="transmembrane region" description="Helical" evidence="2">
    <location>
        <begin position="37"/>
        <end position="57"/>
    </location>
</feature>
<dbReference type="Proteomes" id="UP000309133">
    <property type="component" value="Unassembled WGS sequence"/>
</dbReference>
<keyword evidence="4" id="KW-1185">Reference proteome</keyword>
<keyword evidence="2" id="KW-1133">Transmembrane helix</keyword>
<evidence type="ECO:0008006" key="5">
    <source>
        <dbReference type="Google" id="ProtNLM"/>
    </source>
</evidence>
<dbReference type="RefSeq" id="WP_136426466.1">
    <property type="nucleotide sequence ID" value="NZ_SSSM01000002.1"/>
</dbReference>
<keyword evidence="2" id="KW-0812">Transmembrane</keyword>
<dbReference type="OrthoDB" id="4485518at2"/>
<name>A0A4S4FPU0_9MICO</name>
<comment type="caution">
    <text evidence="3">The sequence shown here is derived from an EMBL/GenBank/DDBJ whole genome shotgun (WGS) entry which is preliminary data.</text>
</comment>
<dbReference type="SUPFAM" id="SSF48452">
    <property type="entry name" value="TPR-like"/>
    <property type="match status" value="1"/>
</dbReference>
<feature type="compositionally biased region" description="Basic and acidic residues" evidence="1">
    <location>
        <begin position="83"/>
        <end position="96"/>
    </location>
</feature>
<evidence type="ECO:0000313" key="3">
    <source>
        <dbReference type="EMBL" id="THG32301.1"/>
    </source>
</evidence>
<gene>
    <name evidence="3" type="ORF">E6C64_04570</name>
</gene>
<evidence type="ECO:0000256" key="1">
    <source>
        <dbReference type="SAM" id="MobiDB-lite"/>
    </source>
</evidence>
<feature type="region of interest" description="Disordered" evidence="1">
    <location>
        <begin position="77"/>
        <end position="97"/>
    </location>
</feature>
<dbReference type="EMBL" id="SSSM01000002">
    <property type="protein sequence ID" value="THG32301.1"/>
    <property type="molecule type" value="Genomic_DNA"/>
</dbReference>
<dbReference type="Gene3D" id="1.25.40.10">
    <property type="entry name" value="Tetratricopeptide repeat domain"/>
    <property type="match status" value="1"/>
</dbReference>
<evidence type="ECO:0000256" key="2">
    <source>
        <dbReference type="SAM" id="Phobius"/>
    </source>
</evidence>
<sequence>MRRTTIAGVILMTVLLGLYLALLGQRGVLFIASGQPIAVVLGIFLFVLPVLGLWALIRELLFGTRSAALISRLDAEGGLPVDDLPKRPSGRPDRASADAQFPIYKERVERQPEDWRSWLLLGLAYDASGDRRRARQAVRNAIALSRRPAASS</sequence>
<evidence type="ECO:0000313" key="4">
    <source>
        <dbReference type="Proteomes" id="UP000309133"/>
    </source>
</evidence>
<protein>
    <recommendedName>
        <fullName evidence="5">Tetratricopeptide repeat protein</fullName>
    </recommendedName>
</protein>
<feature type="transmembrane region" description="Helical" evidence="2">
    <location>
        <begin position="7"/>
        <end position="25"/>
    </location>
</feature>
<reference evidence="3 4" key="1">
    <citation type="submission" date="2019-04" db="EMBL/GenBank/DDBJ databases">
        <authorList>
            <person name="Jiang L."/>
        </authorList>
    </citation>
    <scope>NUCLEOTIDE SEQUENCE [LARGE SCALE GENOMIC DNA]</scope>
    <source>
        <strain evidence="3 4">YIM 131853</strain>
    </source>
</reference>
<organism evidence="3 4">
    <name type="scientific">Naasia lichenicola</name>
    <dbReference type="NCBI Taxonomy" id="2565933"/>
    <lineage>
        <taxon>Bacteria</taxon>
        <taxon>Bacillati</taxon>
        <taxon>Actinomycetota</taxon>
        <taxon>Actinomycetes</taxon>
        <taxon>Micrococcales</taxon>
        <taxon>Microbacteriaceae</taxon>
        <taxon>Naasia</taxon>
    </lineage>
</organism>
<proteinExistence type="predicted"/>
<accession>A0A4S4FPU0</accession>
<dbReference type="AlphaFoldDB" id="A0A4S4FPU0"/>